<keyword evidence="3" id="KW-0378">Hydrolase</keyword>
<dbReference type="PANTHER" id="PTHR46044:SF1">
    <property type="entry name" value="CN HYDROLASE DOMAIN-CONTAINING PROTEIN"/>
    <property type="match status" value="1"/>
</dbReference>
<dbReference type="Gene3D" id="3.60.110.10">
    <property type="entry name" value="Carbon-nitrogen hydrolase"/>
    <property type="match status" value="1"/>
</dbReference>
<evidence type="ECO:0000313" key="3">
    <source>
        <dbReference type="EMBL" id="QRG06909.1"/>
    </source>
</evidence>
<dbReference type="Pfam" id="PF00795">
    <property type="entry name" value="CN_hydrolase"/>
    <property type="match status" value="1"/>
</dbReference>
<evidence type="ECO:0000256" key="1">
    <source>
        <dbReference type="ARBA" id="ARBA00008129"/>
    </source>
</evidence>
<dbReference type="PROSITE" id="PS00921">
    <property type="entry name" value="NITRIL_CHT_2"/>
    <property type="match status" value="1"/>
</dbReference>
<dbReference type="KEGG" id="xdi:EZH22_00110"/>
<dbReference type="EMBL" id="CP063362">
    <property type="protein sequence ID" value="QRG06909.1"/>
    <property type="molecule type" value="Genomic_DNA"/>
</dbReference>
<dbReference type="GO" id="GO:0000257">
    <property type="term" value="F:nitrilase activity"/>
    <property type="evidence" value="ECO:0007669"/>
    <property type="project" value="UniProtKB-ARBA"/>
</dbReference>
<accession>A0A974SJ62</accession>
<dbReference type="AlphaFoldDB" id="A0A974SJ62"/>
<dbReference type="InterPro" id="IPR003010">
    <property type="entry name" value="C-N_Hydrolase"/>
</dbReference>
<dbReference type="PROSITE" id="PS50263">
    <property type="entry name" value="CN_HYDROLASE"/>
    <property type="match status" value="1"/>
</dbReference>
<sequence>MSEMSRIKVAAVQAATVPFDGAAATARTVALIADAAATGARLAVFPEAFIGGYPKGLDFGCAIGRRTPEGRADFARYVRGAITVPGPEVDQLAAACEAHDIHAVIGVIERDGGTLYCTALYVGPGALLGKHRKVMPTGSERLVWGFGDGSTLTVVDTPLGRIGGAICWEHYMPLMRAAYYAKGVQIWAAPTADDRETWVSTMQHVAMEGRCFVVGACQVMRRSDFPDDYASRIDAAPDEWMMHGRSVIVGPLGEVLAGPLVDQEGILTAEIDLDDLLGARLDFDPVGHYARPDLFSLAVDEAPQLPVVALTDGGRSEISAGGKA</sequence>
<evidence type="ECO:0000259" key="2">
    <source>
        <dbReference type="PROSITE" id="PS50263"/>
    </source>
</evidence>
<dbReference type="Proteomes" id="UP000596427">
    <property type="component" value="Chromosome"/>
</dbReference>
<dbReference type="InterPro" id="IPR036526">
    <property type="entry name" value="C-N_Hydrolase_sf"/>
</dbReference>
<dbReference type="SUPFAM" id="SSF56317">
    <property type="entry name" value="Carbon-nitrogen hydrolase"/>
    <property type="match status" value="1"/>
</dbReference>
<protein>
    <submittedName>
        <fullName evidence="3">Carbon-nitrogen hydrolase family protein</fullName>
    </submittedName>
</protein>
<proteinExistence type="inferred from homology"/>
<evidence type="ECO:0000313" key="4">
    <source>
        <dbReference type="Proteomes" id="UP000596427"/>
    </source>
</evidence>
<name>A0A974SJ62_9HYPH</name>
<comment type="similarity">
    <text evidence="1">Belongs to the carbon-nitrogen hydrolase superfamily. Nitrilase family.</text>
</comment>
<keyword evidence="4" id="KW-1185">Reference proteome</keyword>
<dbReference type="PANTHER" id="PTHR46044">
    <property type="entry name" value="NITRILASE"/>
    <property type="match status" value="1"/>
</dbReference>
<dbReference type="CDD" id="cd07564">
    <property type="entry name" value="nitrilases_CHs"/>
    <property type="match status" value="1"/>
</dbReference>
<gene>
    <name evidence="3" type="ORF">EZH22_00110</name>
</gene>
<reference evidence="3 4" key="1">
    <citation type="submission" date="2020-10" db="EMBL/GenBank/DDBJ databases">
        <title>Degradation of 1,4-Dioxane by Xanthobacter sp. YN2, via a Novel Group-2 Soluble Di-Iron Monooxygenase.</title>
        <authorList>
            <person name="Ma F."/>
            <person name="Wang Y."/>
            <person name="Yang J."/>
            <person name="Guo H."/>
            <person name="Su D."/>
            <person name="Yu L."/>
        </authorList>
    </citation>
    <scope>NUCLEOTIDE SEQUENCE [LARGE SCALE GENOMIC DNA]</scope>
    <source>
        <strain evidence="3 4">YN2</strain>
    </source>
</reference>
<feature type="domain" description="CN hydrolase" evidence="2">
    <location>
        <begin position="7"/>
        <end position="273"/>
    </location>
</feature>
<dbReference type="InterPro" id="IPR000132">
    <property type="entry name" value="Nitrilase/CN_hydratase_CS"/>
</dbReference>
<organism evidence="3 4">
    <name type="scientific">Xanthobacter dioxanivorans</name>
    <dbReference type="NCBI Taxonomy" id="2528964"/>
    <lineage>
        <taxon>Bacteria</taxon>
        <taxon>Pseudomonadati</taxon>
        <taxon>Pseudomonadota</taxon>
        <taxon>Alphaproteobacteria</taxon>
        <taxon>Hyphomicrobiales</taxon>
        <taxon>Xanthobacteraceae</taxon>
        <taxon>Xanthobacter</taxon>
    </lineage>
</organism>
<dbReference type="InterPro" id="IPR044149">
    <property type="entry name" value="Nitrilases_CHs"/>
</dbReference>